<keyword evidence="3" id="KW-1185">Reference proteome</keyword>
<name>A0A4R0N1G2_9SPHI</name>
<evidence type="ECO:0000313" key="3">
    <source>
        <dbReference type="Proteomes" id="UP000292884"/>
    </source>
</evidence>
<dbReference type="InterPro" id="IPR016024">
    <property type="entry name" value="ARM-type_fold"/>
</dbReference>
<dbReference type="OrthoDB" id="9797162at2"/>
<dbReference type="Pfam" id="PF02985">
    <property type="entry name" value="HEAT"/>
    <property type="match status" value="1"/>
</dbReference>
<dbReference type="RefSeq" id="WP_131551467.1">
    <property type="nucleotide sequence ID" value="NZ_SJSK01000001.1"/>
</dbReference>
<accession>A0A4R0N1G2</accession>
<evidence type="ECO:0000256" key="1">
    <source>
        <dbReference type="ARBA" id="ARBA00022737"/>
    </source>
</evidence>
<gene>
    <name evidence="2" type="ORF">EZ428_02185</name>
</gene>
<dbReference type="SUPFAM" id="SSF48371">
    <property type="entry name" value="ARM repeat"/>
    <property type="match status" value="1"/>
</dbReference>
<dbReference type="PROSITE" id="PS50077">
    <property type="entry name" value="HEAT_REPEAT"/>
    <property type="match status" value="1"/>
</dbReference>
<organism evidence="2 3">
    <name type="scientific">Pedobacter frigiditerrae</name>
    <dbReference type="NCBI Taxonomy" id="2530452"/>
    <lineage>
        <taxon>Bacteria</taxon>
        <taxon>Pseudomonadati</taxon>
        <taxon>Bacteroidota</taxon>
        <taxon>Sphingobacteriia</taxon>
        <taxon>Sphingobacteriales</taxon>
        <taxon>Sphingobacteriaceae</taxon>
        <taxon>Pedobacter</taxon>
    </lineage>
</organism>
<keyword evidence="1" id="KW-0677">Repeat</keyword>
<dbReference type="AlphaFoldDB" id="A0A4R0N1G2"/>
<dbReference type="Proteomes" id="UP000292884">
    <property type="component" value="Unassembled WGS sequence"/>
</dbReference>
<reference evidence="2 3" key="1">
    <citation type="submission" date="2019-02" db="EMBL/GenBank/DDBJ databases">
        <title>Pedobacter sp. RP-1-13 sp. nov., isolated from Arctic soil.</title>
        <authorList>
            <person name="Dahal R.H."/>
        </authorList>
    </citation>
    <scope>NUCLEOTIDE SEQUENCE [LARGE SCALE GENOMIC DNA]</scope>
    <source>
        <strain evidence="2 3">RP-1-13</strain>
    </source>
</reference>
<comment type="caution">
    <text evidence="2">The sequence shown here is derived from an EMBL/GenBank/DDBJ whole genome shotgun (WGS) entry which is preliminary data.</text>
</comment>
<proteinExistence type="predicted"/>
<sequence>MGLIKDIYNKPFFERLASSFEKVIPDFVPEKFMKSILSDAFYKMEWKERVQHTTRVLHGFMPKDFAESAKLMELIVEQLRADGFGEQGLVFMFLPDYIATYGLDDFENSVIALEFLTQFISAEFAVRPFLLKYGDQMMDEMLKMSTHANHHVRRFASEGSRPRLPWGAAIPALKKDPALILPILENLKNDSSEYVRRSVANNLNDITKDNPEVVIGIAKKWKGLGKETDAIIKHACRSLLKSGHPEILSFYGLDATHLSVIDFKIETPKINIGGEVEFSFIIKNEDKIERYIRLEYTLYYLKNNGGLAGKVFKINEKSYPEGAEIKVKRRQSFKLITTRKFYTGYHKLSIMVNGVETVIGDFELL</sequence>
<dbReference type="InterPro" id="IPR021133">
    <property type="entry name" value="HEAT_type_2"/>
</dbReference>
<evidence type="ECO:0000313" key="2">
    <source>
        <dbReference type="EMBL" id="TCC93601.1"/>
    </source>
</evidence>
<dbReference type="InterPro" id="IPR000357">
    <property type="entry name" value="HEAT"/>
</dbReference>
<dbReference type="Gene3D" id="1.25.40.290">
    <property type="entry name" value="ARM repeat domains"/>
    <property type="match status" value="1"/>
</dbReference>
<dbReference type="EMBL" id="SJSK01000001">
    <property type="protein sequence ID" value="TCC93601.1"/>
    <property type="molecule type" value="Genomic_DNA"/>
</dbReference>
<protein>
    <submittedName>
        <fullName evidence="2">DNA alkylation repair protein</fullName>
    </submittedName>
</protein>